<proteinExistence type="predicted"/>
<name>A0A540KRA9_MALBA</name>
<sequence length="91" mass="9617">MEVDEEDASKVNEPSISPQDDALPLPHTGEELRNIEPQCYLKFAPELEHGGLGLGDRESDSVATSVEKGDGGGIEGGCKEGGYGNGGWCRK</sequence>
<comment type="caution">
    <text evidence="2">The sequence shown here is derived from an EMBL/GenBank/DDBJ whole genome shotgun (WGS) entry which is preliminary data.</text>
</comment>
<gene>
    <name evidence="2" type="ORF">C1H46_037741</name>
</gene>
<dbReference type="Proteomes" id="UP000315295">
    <property type="component" value="Unassembled WGS sequence"/>
</dbReference>
<dbReference type="EMBL" id="VIEB01001016">
    <property type="protein sequence ID" value="TQD76707.1"/>
    <property type="molecule type" value="Genomic_DNA"/>
</dbReference>
<organism evidence="2 3">
    <name type="scientific">Malus baccata</name>
    <name type="common">Siberian crab apple</name>
    <name type="synonym">Pyrus baccata</name>
    <dbReference type="NCBI Taxonomy" id="106549"/>
    <lineage>
        <taxon>Eukaryota</taxon>
        <taxon>Viridiplantae</taxon>
        <taxon>Streptophyta</taxon>
        <taxon>Embryophyta</taxon>
        <taxon>Tracheophyta</taxon>
        <taxon>Spermatophyta</taxon>
        <taxon>Magnoliopsida</taxon>
        <taxon>eudicotyledons</taxon>
        <taxon>Gunneridae</taxon>
        <taxon>Pentapetalae</taxon>
        <taxon>rosids</taxon>
        <taxon>fabids</taxon>
        <taxon>Rosales</taxon>
        <taxon>Rosaceae</taxon>
        <taxon>Amygdaloideae</taxon>
        <taxon>Maleae</taxon>
        <taxon>Malus</taxon>
    </lineage>
</organism>
<accession>A0A540KRA9</accession>
<protein>
    <submittedName>
        <fullName evidence="2">Uncharacterized protein</fullName>
    </submittedName>
</protein>
<evidence type="ECO:0000313" key="3">
    <source>
        <dbReference type="Proteomes" id="UP000315295"/>
    </source>
</evidence>
<feature type="compositionally biased region" description="Basic and acidic residues" evidence="1">
    <location>
        <begin position="51"/>
        <end position="60"/>
    </location>
</feature>
<reference evidence="2 3" key="1">
    <citation type="journal article" date="2019" name="G3 (Bethesda)">
        <title>Sequencing of a Wild Apple (Malus baccata) Genome Unravels the Differences Between Cultivated and Wild Apple Species Regarding Disease Resistance and Cold Tolerance.</title>
        <authorList>
            <person name="Chen X."/>
        </authorList>
    </citation>
    <scope>NUCLEOTIDE SEQUENCE [LARGE SCALE GENOMIC DNA]</scope>
    <source>
        <strain evidence="3">cv. Shandingzi</strain>
        <tissue evidence="2">Leaves</tissue>
    </source>
</reference>
<feature type="region of interest" description="Disordered" evidence="1">
    <location>
        <begin position="1"/>
        <end position="31"/>
    </location>
</feature>
<evidence type="ECO:0000313" key="2">
    <source>
        <dbReference type="EMBL" id="TQD76707.1"/>
    </source>
</evidence>
<evidence type="ECO:0000256" key="1">
    <source>
        <dbReference type="SAM" id="MobiDB-lite"/>
    </source>
</evidence>
<feature type="region of interest" description="Disordered" evidence="1">
    <location>
        <begin position="51"/>
        <end position="77"/>
    </location>
</feature>
<dbReference type="AlphaFoldDB" id="A0A540KRA9"/>
<keyword evidence="3" id="KW-1185">Reference proteome</keyword>